<dbReference type="InterPro" id="IPR027417">
    <property type="entry name" value="P-loop_NTPase"/>
</dbReference>
<dbReference type="InterPro" id="IPR013954">
    <property type="entry name" value="PNK3P"/>
</dbReference>
<evidence type="ECO:0000256" key="3">
    <source>
        <dbReference type="ARBA" id="ARBA00022801"/>
    </source>
</evidence>
<dbReference type="Pfam" id="PF08645">
    <property type="entry name" value="PNK3P"/>
    <property type="match status" value="1"/>
</dbReference>
<dbReference type="InterPro" id="IPR006550">
    <property type="entry name" value="PNKP"/>
</dbReference>
<dbReference type="SUPFAM" id="SSF56784">
    <property type="entry name" value="HAD-like"/>
    <property type="match status" value="1"/>
</dbReference>
<dbReference type="InterPro" id="IPR008984">
    <property type="entry name" value="SMAD_FHA_dom_sf"/>
</dbReference>
<keyword evidence="2" id="KW-0227">DNA damage</keyword>
<dbReference type="GO" id="GO:0003690">
    <property type="term" value="F:double-stranded DNA binding"/>
    <property type="evidence" value="ECO:0007669"/>
    <property type="project" value="TreeGrafter"/>
</dbReference>
<dbReference type="FunFam" id="3.40.50.1000:FF:000078">
    <property type="entry name" value="Bifunctional polynucleotide phosphatase/kinase"/>
    <property type="match status" value="1"/>
</dbReference>
<dbReference type="InterPro" id="IPR023214">
    <property type="entry name" value="HAD_sf"/>
</dbReference>
<dbReference type="Gene3D" id="3.40.50.1000">
    <property type="entry name" value="HAD superfamily/HAD-like"/>
    <property type="match status" value="1"/>
</dbReference>
<dbReference type="OrthoDB" id="19045at2759"/>
<feature type="compositionally biased region" description="Polar residues" evidence="6">
    <location>
        <begin position="188"/>
        <end position="197"/>
    </location>
</feature>
<dbReference type="GO" id="GO:0046404">
    <property type="term" value="F:ATP-dependent polydeoxyribonucleotide 5'-hydroxyl-kinase activity"/>
    <property type="evidence" value="ECO:0007669"/>
    <property type="project" value="InterPro"/>
</dbReference>
<evidence type="ECO:0000256" key="6">
    <source>
        <dbReference type="SAM" id="MobiDB-lite"/>
    </source>
</evidence>
<evidence type="ECO:0000256" key="4">
    <source>
        <dbReference type="ARBA" id="ARBA00023204"/>
    </source>
</evidence>
<dbReference type="SUPFAM" id="SSF49879">
    <property type="entry name" value="SMAD/FHA domain"/>
    <property type="match status" value="1"/>
</dbReference>
<accession>A0A210PXZ4</accession>
<dbReference type="InterPro" id="IPR036412">
    <property type="entry name" value="HAD-like_sf"/>
</dbReference>
<reference evidence="8 9" key="1">
    <citation type="journal article" date="2017" name="Nat. Ecol. Evol.">
        <title>Scallop genome provides insights into evolution of bilaterian karyotype and development.</title>
        <authorList>
            <person name="Wang S."/>
            <person name="Zhang J."/>
            <person name="Jiao W."/>
            <person name="Li J."/>
            <person name="Xun X."/>
            <person name="Sun Y."/>
            <person name="Guo X."/>
            <person name="Huan P."/>
            <person name="Dong B."/>
            <person name="Zhang L."/>
            <person name="Hu X."/>
            <person name="Sun X."/>
            <person name="Wang J."/>
            <person name="Zhao C."/>
            <person name="Wang Y."/>
            <person name="Wang D."/>
            <person name="Huang X."/>
            <person name="Wang R."/>
            <person name="Lv J."/>
            <person name="Li Y."/>
            <person name="Zhang Z."/>
            <person name="Liu B."/>
            <person name="Lu W."/>
            <person name="Hui Y."/>
            <person name="Liang J."/>
            <person name="Zhou Z."/>
            <person name="Hou R."/>
            <person name="Li X."/>
            <person name="Liu Y."/>
            <person name="Li H."/>
            <person name="Ning X."/>
            <person name="Lin Y."/>
            <person name="Zhao L."/>
            <person name="Xing Q."/>
            <person name="Dou J."/>
            <person name="Li Y."/>
            <person name="Mao J."/>
            <person name="Guo H."/>
            <person name="Dou H."/>
            <person name="Li T."/>
            <person name="Mu C."/>
            <person name="Jiang W."/>
            <person name="Fu Q."/>
            <person name="Fu X."/>
            <person name="Miao Y."/>
            <person name="Liu J."/>
            <person name="Yu Q."/>
            <person name="Li R."/>
            <person name="Liao H."/>
            <person name="Li X."/>
            <person name="Kong Y."/>
            <person name="Jiang Z."/>
            <person name="Chourrout D."/>
            <person name="Li R."/>
            <person name="Bao Z."/>
        </authorList>
    </citation>
    <scope>NUCLEOTIDE SEQUENCE [LARGE SCALE GENOMIC DNA]</scope>
    <source>
        <strain evidence="8 9">PY_sf001</strain>
    </source>
</reference>
<keyword evidence="3" id="KW-0378">Hydrolase</keyword>
<evidence type="ECO:0000256" key="2">
    <source>
        <dbReference type="ARBA" id="ARBA00022763"/>
    </source>
</evidence>
<dbReference type="InterPro" id="IPR041388">
    <property type="entry name" value="FHA_2"/>
</dbReference>
<proteinExistence type="predicted"/>
<dbReference type="PANTHER" id="PTHR12083:SF9">
    <property type="entry name" value="BIFUNCTIONAL POLYNUCLEOTIDE PHOSPHATASE_KINASE"/>
    <property type="match status" value="1"/>
</dbReference>
<name>A0A210PXZ4_MIZYE</name>
<protein>
    <submittedName>
        <fullName evidence="8">Bifunctional polynucleotide phosphatase/kinase</fullName>
    </submittedName>
</protein>
<feature type="domain" description="PNK FHA" evidence="7">
    <location>
        <begin position="9"/>
        <end position="79"/>
    </location>
</feature>
<dbReference type="EMBL" id="NEDP02005410">
    <property type="protein sequence ID" value="OWF41319.1"/>
    <property type="molecule type" value="Genomic_DNA"/>
</dbReference>
<dbReference type="InterPro" id="IPR006551">
    <property type="entry name" value="Polynucleotide_phosphatase"/>
</dbReference>
<dbReference type="STRING" id="6573.A0A210PXZ4"/>
<feature type="compositionally biased region" description="Basic and acidic residues" evidence="6">
    <location>
        <begin position="162"/>
        <end position="171"/>
    </location>
</feature>
<keyword evidence="5" id="KW-0539">Nucleus</keyword>
<dbReference type="Proteomes" id="UP000242188">
    <property type="component" value="Unassembled WGS sequence"/>
</dbReference>
<feature type="compositionally biased region" description="Polar residues" evidence="6">
    <location>
        <begin position="110"/>
        <end position="123"/>
    </location>
</feature>
<dbReference type="Gene3D" id="3.40.50.300">
    <property type="entry name" value="P-loop containing nucleotide triphosphate hydrolases"/>
    <property type="match status" value="1"/>
</dbReference>
<feature type="region of interest" description="Disordered" evidence="6">
    <location>
        <begin position="109"/>
        <end position="229"/>
    </location>
</feature>
<evidence type="ECO:0000256" key="5">
    <source>
        <dbReference type="ARBA" id="ARBA00023242"/>
    </source>
</evidence>
<dbReference type="GO" id="GO:0005634">
    <property type="term" value="C:nucleus"/>
    <property type="evidence" value="ECO:0007669"/>
    <property type="project" value="UniProtKB-SubCell"/>
</dbReference>
<dbReference type="Pfam" id="PF17913">
    <property type="entry name" value="FHA_2"/>
    <property type="match status" value="1"/>
</dbReference>
<dbReference type="AlphaFoldDB" id="A0A210PXZ4"/>
<keyword evidence="9" id="KW-1185">Reference proteome</keyword>
<keyword evidence="8" id="KW-0808">Transferase</keyword>
<dbReference type="CDD" id="cd01625">
    <property type="entry name" value="HAD_PNP"/>
    <property type="match status" value="1"/>
</dbReference>
<keyword evidence="8" id="KW-0418">Kinase</keyword>
<evidence type="ECO:0000313" key="8">
    <source>
        <dbReference type="EMBL" id="OWF41319.1"/>
    </source>
</evidence>
<dbReference type="FunFam" id="3.40.50.300:FF:000737">
    <property type="entry name" value="Bifunctional polynucleotide phosphatase/kinase"/>
    <property type="match status" value="1"/>
</dbReference>
<feature type="compositionally biased region" description="Low complexity" evidence="6">
    <location>
        <begin position="198"/>
        <end position="210"/>
    </location>
</feature>
<dbReference type="SUPFAM" id="SSF52540">
    <property type="entry name" value="P-loop containing nucleoside triphosphate hydrolases"/>
    <property type="match status" value="1"/>
</dbReference>
<dbReference type="NCBIfam" id="TIGR01662">
    <property type="entry name" value="HAD-SF-IIIA"/>
    <property type="match status" value="1"/>
</dbReference>
<dbReference type="NCBIfam" id="TIGR01664">
    <property type="entry name" value="DNA-3'-Pase"/>
    <property type="match status" value="1"/>
</dbReference>
<dbReference type="Pfam" id="PF13671">
    <property type="entry name" value="AAA_33"/>
    <property type="match status" value="1"/>
</dbReference>
<dbReference type="PANTHER" id="PTHR12083">
    <property type="entry name" value="BIFUNCTIONAL POLYNUCLEOTIDE PHOSPHATASE/KINASE"/>
    <property type="match status" value="1"/>
</dbReference>
<feature type="compositionally biased region" description="Basic residues" evidence="6">
    <location>
        <begin position="172"/>
        <end position="182"/>
    </location>
</feature>
<gene>
    <name evidence="8" type="ORF">KP79_PYT14369</name>
</gene>
<evidence type="ECO:0000256" key="1">
    <source>
        <dbReference type="ARBA" id="ARBA00004123"/>
    </source>
</evidence>
<evidence type="ECO:0000313" key="9">
    <source>
        <dbReference type="Proteomes" id="UP000242188"/>
    </source>
</evidence>
<evidence type="ECO:0000259" key="7">
    <source>
        <dbReference type="Pfam" id="PF17913"/>
    </source>
</evidence>
<dbReference type="InterPro" id="IPR006549">
    <property type="entry name" value="HAD-SF_hydro_IIIA"/>
</dbReference>
<dbReference type="NCBIfam" id="TIGR01663">
    <property type="entry name" value="PNK-3'Pase"/>
    <property type="match status" value="1"/>
</dbReference>
<dbReference type="GO" id="GO:0046403">
    <property type="term" value="F:polynucleotide 3'-phosphatase activity"/>
    <property type="evidence" value="ECO:0007669"/>
    <property type="project" value="InterPro"/>
</dbReference>
<dbReference type="Gene3D" id="2.60.200.20">
    <property type="match status" value="1"/>
</dbReference>
<dbReference type="GO" id="GO:0006281">
    <property type="term" value="P:DNA repair"/>
    <property type="evidence" value="ECO:0007669"/>
    <property type="project" value="UniProtKB-KW"/>
</dbReference>
<comment type="subcellular location">
    <subcellularLocation>
        <location evidence="1">Nucleus</location>
    </subcellularLocation>
</comment>
<keyword evidence="4" id="KW-0234">DNA repair</keyword>
<sequence length="608" mass="68327">MSKYKVLSCNLVCPNNTHDPIPLPHGQSVQIGRSPQTRIMDPRSSRNQVEVIADWKKESVKVTQIGNNSSALDGIELEKGRQCKLEEGATIYVLAGQYPQKVEFVKEKIPNSNIHSEKSNSTMHSKKRPASDNGHNNNNSKKARLSNAVAVKPESSSEEEEQVKAVEEKLKMMKKSPKKHQEKKTSNSKHSTLNTNQTPSTSKSFSPGSSKCDEKSVKKGVNALGPPKEESKWEYHDKLYVYTGKGVRASSKIAGFDIDGTIITTKSGRVFPKDNADWKILYPEVPGKLKKLHEQGYKVVLFTNQKGVEKGKTLIEDLQQKFTAMLKLMGVSAQILISTGDGVYRKPCLGMLKFLRDRGNEDVPVSITDSFYVGDAAGRPAKWAPGKKKDFSCSDRMFAMNAGLKFYTPEEYFQGQAKAKYEMPDFDPRKVTSGDCLTDPADAKVVSPSQEMVILVGFPASGKSFFSTSHLLPKGYIHINRDTLGTWQKCVSVCTKSLNEGKSVVIDNTNTVKEQRQRYIPLAKKAGIPCRCFVFTASLYQCRHNEKYREMVDKKHKTISDVTMNTMRSKYEEPENGEGFSEIVKINFVPNFENPRHERWYKMFLVEK</sequence>
<comment type="caution">
    <text evidence="8">The sequence shown here is derived from an EMBL/GenBank/DDBJ whole genome shotgun (WGS) entry which is preliminary data.</text>
</comment>
<organism evidence="8 9">
    <name type="scientific">Mizuhopecten yessoensis</name>
    <name type="common">Japanese scallop</name>
    <name type="synonym">Patinopecten yessoensis</name>
    <dbReference type="NCBI Taxonomy" id="6573"/>
    <lineage>
        <taxon>Eukaryota</taxon>
        <taxon>Metazoa</taxon>
        <taxon>Spiralia</taxon>
        <taxon>Lophotrochozoa</taxon>
        <taxon>Mollusca</taxon>
        <taxon>Bivalvia</taxon>
        <taxon>Autobranchia</taxon>
        <taxon>Pteriomorphia</taxon>
        <taxon>Pectinida</taxon>
        <taxon>Pectinoidea</taxon>
        <taxon>Pectinidae</taxon>
        <taxon>Mizuhopecten</taxon>
    </lineage>
</organism>